<organism evidence="1 2">
    <name type="scientific">Effrenium voratum</name>
    <dbReference type="NCBI Taxonomy" id="2562239"/>
    <lineage>
        <taxon>Eukaryota</taxon>
        <taxon>Sar</taxon>
        <taxon>Alveolata</taxon>
        <taxon>Dinophyceae</taxon>
        <taxon>Suessiales</taxon>
        <taxon>Symbiodiniaceae</taxon>
        <taxon>Effrenium</taxon>
    </lineage>
</organism>
<accession>A0AA36MKG1</accession>
<dbReference type="Proteomes" id="UP001178507">
    <property type="component" value="Unassembled WGS sequence"/>
</dbReference>
<evidence type="ECO:0000313" key="1">
    <source>
        <dbReference type="EMBL" id="CAJ1371505.1"/>
    </source>
</evidence>
<sequence>MQVCANEEVRRISVFKRKVRLRCVVEAGIWCRFACPIAFGRTQAPGCLKASPAEFLQYAQSRRLPSMIVSEVPNIQRIEIQIRRHQSPISGSRPGKAPLAAWRFAARLSATLSFLRFLTRFPGMRPRFAYQSCGCSTWAHLLLV</sequence>
<keyword evidence="2" id="KW-1185">Reference proteome</keyword>
<protein>
    <submittedName>
        <fullName evidence="1">Uncharacterized protein</fullName>
    </submittedName>
</protein>
<proteinExistence type="predicted"/>
<name>A0AA36MKG1_9DINO</name>
<dbReference type="AlphaFoldDB" id="A0AA36MKG1"/>
<dbReference type="EMBL" id="CAUJNA010000082">
    <property type="protein sequence ID" value="CAJ1371505.1"/>
    <property type="molecule type" value="Genomic_DNA"/>
</dbReference>
<comment type="caution">
    <text evidence="1">The sequence shown here is derived from an EMBL/GenBank/DDBJ whole genome shotgun (WGS) entry which is preliminary data.</text>
</comment>
<reference evidence="1" key="1">
    <citation type="submission" date="2023-08" db="EMBL/GenBank/DDBJ databases">
        <authorList>
            <person name="Chen Y."/>
            <person name="Shah S."/>
            <person name="Dougan E. K."/>
            <person name="Thang M."/>
            <person name="Chan C."/>
        </authorList>
    </citation>
    <scope>NUCLEOTIDE SEQUENCE</scope>
</reference>
<gene>
    <name evidence="1" type="ORF">EVOR1521_LOCUS1804</name>
</gene>
<evidence type="ECO:0000313" key="2">
    <source>
        <dbReference type="Proteomes" id="UP001178507"/>
    </source>
</evidence>